<feature type="binding site" evidence="9">
    <location>
        <position position="250"/>
    </location>
    <ligand>
        <name>glycerol</name>
        <dbReference type="ChEBI" id="CHEBI:17754"/>
    </ligand>
</feature>
<dbReference type="CDD" id="cd07786">
    <property type="entry name" value="FGGY_EcGK_like"/>
    <property type="match status" value="1"/>
</dbReference>
<feature type="binding site" evidence="9">
    <location>
        <position position="314"/>
    </location>
    <ligand>
        <name>ADP</name>
        <dbReference type="ChEBI" id="CHEBI:456216"/>
    </ligand>
</feature>
<evidence type="ECO:0000256" key="5">
    <source>
        <dbReference type="ARBA" id="ARBA00022777"/>
    </source>
</evidence>
<name>E0XWV4_9DELT</name>
<dbReference type="AlphaFoldDB" id="E0XWV4"/>
<dbReference type="InterPro" id="IPR018484">
    <property type="entry name" value="FGGY_N"/>
</dbReference>
<evidence type="ECO:0000256" key="8">
    <source>
        <dbReference type="ARBA" id="ARBA00052101"/>
    </source>
</evidence>
<comment type="similarity">
    <text evidence="2 9 10">Belongs to the FGGY kinase family.</text>
</comment>
<feature type="binding site" evidence="9">
    <location>
        <position position="318"/>
    </location>
    <ligand>
        <name>ATP</name>
        <dbReference type="ChEBI" id="CHEBI:30616"/>
    </ligand>
</feature>
<dbReference type="FunFam" id="3.30.420.40:FF:000008">
    <property type="entry name" value="Glycerol kinase"/>
    <property type="match status" value="1"/>
</dbReference>
<evidence type="ECO:0000256" key="9">
    <source>
        <dbReference type="HAMAP-Rule" id="MF_00186"/>
    </source>
</evidence>
<feature type="domain" description="Carbohydrate kinase FGGY N-terminal" evidence="11">
    <location>
        <begin position="9"/>
        <end position="256"/>
    </location>
</feature>
<evidence type="ECO:0000256" key="2">
    <source>
        <dbReference type="ARBA" id="ARBA00009156"/>
    </source>
</evidence>
<dbReference type="HAMAP" id="MF_00186">
    <property type="entry name" value="Glycerol_kin"/>
    <property type="match status" value="1"/>
</dbReference>
<dbReference type="InterPro" id="IPR005999">
    <property type="entry name" value="Glycerol_kin"/>
</dbReference>
<dbReference type="Pfam" id="PF00370">
    <property type="entry name" value="FGGY_N"/>
    <property type="match status" value="1"/>
</dbReference>
<comment type="pathway">
    <text evidence="1 9">Polyol metabolism; glycerol degradation via glycerol kinase pathway; sn-glycerol 3-phosphate from glycerol: step 1/1.</text>
</comment>
<accession>E0XWV4</accession>
<dbReference type="InterPro" id="IPR043129">
    <property type="entry name" value="ATPase_NBD"/>
</dbReference>
<protein>
    <recommendedName>
        <fullName evidence="9">Glycerol kinase</fullName>
        <ecNumber evidence="9">2.7.1.30</ecNumber>
    </recommendedName>
    <alternativeName>
        <fullName evidence="9">ATP:glycerol 3-phosphotransferase</fullName>
    </alternativeName>
    <alternativeName>
        <fullName evidence="9">Glycerokinase</fullName>
        <shortName evidence="9">GK</shortName>
    </alternativeName>
</protein>
<feature type="binding site" evidence="9">
    <location>
        <position position="271"/>
    </location>
    <ligand>
        <name>ADP</name>
        <dbReference type="ChEBI" id="CHEBI:456216"/>
    </ligand>
</feature>
<dbReference type="InterPro" id="IPR018485">
    <property type="entry name" value="FGGY_C"/>
</dbReference>
<organism evidence="13">
    <name type="scientific">uncultured delta proteobacterium HF0010_08B07</name>
    <dbReference type="NCBI Taxonomy" id="710821"/>
    <lineage>
        <taxon>Bacteria</taxon>
        <taxon>Deltaproteobacteria</taxon>
        <taxon>environmental samples</taxon>
    </lineage>
</organism>
<dbReference type="GO" id="GO:0005829">
    <property type="term" value="C:cytosol"/>
    <property type="evidence" value="ECO:0007669"/>
    <property type="project" value="TreeGrafter"/>
</dbReference>
<feature type="binding site" evidence="9">
    <location>
        <position position="139"/>
    </location>
    <ligand>
        <name>sn-glycerol 3-phosphate</name>
        <dbReference type="ChEBI" id="CHEBI:57597"/>
    </ligand>
</feature>
<dbReference type="SUPFAM" id="SSF53067">
    <property type="entry name" value="Actin-like ATPase domain"/>
    <property type="match status" value="2"/>
</dbReference>
<keyword evidence="6 9" id="KW-0319">Glycerol metabolism</keyword>
<feature type="binding site" evidence="9">
    <location>
        <position position="139"/>
    </location>
    <ligand>
        <name>glycerol</name>
        <dbReference type="ChEBI" id="CHEBI:17754"/>
    </ligand>
</feature>
<feature type="binding site" evidence="9">
    <location>
        <position position="249"/>
    </location>
    <ligand>
        <name>glycerol</name>
        <dbReference type="ChEBI" id="CHEBI:17754"/>
    </ligand>
</feature>
<evidence type="ECO:0000256" key="1">
    <source>
        <dbReference type="ARBA" id="ARBA00005190"/>
    </source>
</evidence>
<dbReference type="PANTHER" id="PTHR10196:SF69">
    <property type="entry name" value="GLYCEROL KINASE"/>
    <property type="match status" value="1"/>
</dbReference>
<dbReference type="GO" id="GO:0006072">
    <property type="term" value="P:glycerol-3-phosphate metabolic process"/>
    <property type="evidence" value="ECO:0007669"/>
    <property type="project" value="InterPro"/>
</dbReference>
<dbReference type="PIRSF" id="PIRSF000538">
    <property type="entry name" value="GlpK"/>
    <property type="match status" value="1"/>
</dbReference>
<dbReference type="EMBL" id="GU474903">
    <property type="protein sequence ID" value="ADI18895.1"/>
    <property type="molecule type" value="Genomic_DNA"/>
</dbReference>
<feature type="binding site" evidence="9">
    <location>
        <position position="271"/>
    </location>
    <ligand>
        <name>ATP</name>
        <dbReference type="ChEBI" id="CHEBI:30616"/>
    </ligand>
</feature>
<keyword evidence="5 9" id="KW-0418">Kinase</keyword>
<evidence type="ECO:0000259" key="12">
    <source>
        <dbReference type="Pfam" id="PF02782"/>
    </source>
</evidence>
<dbReference type="NCBIfam" id="TIGR01311">
    <property type="entry name" value="glycerol_kin"/>
    <property type="match status" value="1"/>
</dbReference>
<comment type="catalytic activity">
    <reaction evidence="8 9">
        <text>glycerol + ATP = sn-glycerol 3-phosphate + ADP + H(+)</text>
        <dbReference type="Rhea" id="RHEA:21644"/>
        <dbReference type="ChEBI" id="CHEBI:15378"/>
        <dbReference type="ChEBI" id="CHEBI:17754"/>
        <dbReference type="ChEBI" id="CHEBI:30616"/>
        <dbReference type="ChEBI" id="CHEBI:57597"/>
        <dbReference type="ChEBI" id="CHEBI:456216"/>
        <dbReference type="EC" id="2.7.1.30"/>
    </reaction>
</comment>
<feature type="binding site" evidence="9">
    <location>
        <position position="17"/>
    </location>
    <ligand>
        <name>sn-glycerol 3-phosphate</name>
        <dbReference type="ChEBI" id="CHEBI:57597"/>
    </ligand>
</feature>
<sequence>MTSNTTPQYVLAIDQGTTGSTALIINEDMQVLGRANYEFTQHFPQLGWVEHDLSELMDSVHKAIEGAISKAAIDPSQIQAIGITNQRETIALWDRKSHQALHRAIVWQCRRTSDYCQSLKVAGHEERVRELTGLCLDPYFSGTKMKWLLDEIENCRDRAVAGELAFGTMDSYLLWQLTGGQVHATDISNASRTLLMDLKSGEWSDELLELFTIPRATLPDIRSNSEIYGTTQGFASLPDGIPIAGMAGDQQAALFGQACFNKGEAKCTYGTGAFLLMNTGDEPIYSRHGLLSTVAWKLGDETSYALEGSAFIAGAAVQWLRDGLGLIKSAPEIEDLALSVEDNGGVYFVPALTGLGAPHWNAEARGLICGLTRGSNKGHIARAALEGIAHQNDDILTAMTADSGAKLLALKVDGGASANALLMQTQADLLGCEIIRPTMLETTALGSGIMAGLAVGIWTDLSEVTERWSVDARFNRQVSESDVEQRRQAWRGAVNKTAI</sequence>
<evidence type="ECO:0000256" key="4">
    <source>
        <dbReference type="ARBA" id="ARBA00022741"/>
    </source>
</evidence>
<feature type="binding site" evidence="9">
    <location>
        <position position="415"/>
    </location>
    <ligand>
        <name>ADP</name>
        <dbReference type="ChEBI" id="CHEBI:456216"/>
    </ligand>
</feature>
<evidence type="ECO:0000256" key="6">
    <source>
        <dbReference type="ARBA" id="ARBA00022798"/>
    </source>
</evidence>
<feature type="domain" description="Carbohydrate kinase FGGY C-terminal" evidence="12">
    <location>
        <begin position="265"/>
        <end position="454"/>
    </location>
</feature>
<reference evidence="13" key="1">
    <citation type="journal article" date="2011" name="Environ. Microbiol.">
        <title>Time-series analyses of Monterey Bay coastal microbial picoplankton using a 'genome proxy' microarray.</title>
        <authorList>
            <person name="Rich V.I."/>
            <person name="Pham V.D."/>
            <person name="Eppley J."/>
            <person name="Shi Y."/>
            <person name="DeLong E.F."/>
        </authorList>
    </citation>
    <scope>NUCLEOTIDE SEQUENCE</scope>
</reference>
<evidence type="ECO:0000256" key="3">
    <source>
        <dbReference type="ARBA" id="ARBA00022679"/>
    </source>
</evidence>
<feature type="binding site" evidence="9">
    <location>
        <position position="415"/>
    </location>
    <ligand>
        <name>ATP</name>
        <dbReference type="ChEBI" id="CHEBI:30616"/>
    </ligand>
</feature>
<dbReference type="GO" id="GO:0004370">
    <property type="term" value="F:glycerol kinase activity"/>
    <property type="evidence" value="ECO:0007669"/>
    <property type="project" value="UniProtKB-UniRule"/>
</dbReference>
<dbReference type="NCBIfam" id="NF000756">
    <property type="entry name" value="PRK00047.1"/>
    <property type="match status" value="1"/>
</dbReference>
<dbReference type="InterPro" id="IPR018483">
    <property type="entry name" value="Carb_kinase_FGGY_CS"/>
</dbReference>
<evidence type="ECO:0000259" key="11">
    <source>
        <dbReference type="Pfam" id="PF00370"/>
    </source>
</evidence>
<dbReference type="Gene3D" id="3.30.420.40">
    <property type="match status" value="2"/>
</dbReference>
<dbReference type="Pfam" id="PF02782">
    <property type="entry name" value="FGGY_C"/>
    <property type="match status" value="1"/>
</dbReference>
<feature type="binding site" evidence="9">
    <location>
        <position position="17"/>
    </location>
    <ligand>
        <name>ATP</name>
        <dbReference type="ChEBI" id="CHEBI:30616"/>
    </ligand>
</feature>
<feature type="binding site" evidence="9">
    <location>
        <position position="87"/>
    </location>
    <ligand>
        <name>sn-glycerol 3-phosphate</name>
        <dbReference type="ChEBI" id="CHEBI:57597"/>
    </ligand>
</feature>
<dbReference type="EC" id="2.7.1.30" evidence="9"/>
<feature type="binding site" evidence="9">
    <location>
        <position position="249"/>
    </location>
    <ligand>
        <name>sn-glycerol 3-phosphate</name>
        <dbReference type="ChEBI" id="CHEBI:57597"/>
    </ligand>
</feature>
<feature type="binding site" evidence="9">
    <location>
        <position position="88"/>
    </location>
    <ligand>
        <name>glycerol</name>
        <dbReference type="ChEBI" id="CHEBI:17754"/>
    </ligand>
</feature>
<dbReference type="FunFam" id="3.30.420.40:FF:000007">
    <property type="entry name" value="Glycerol kinase"/>
    <property type="match status" value="1"/>
</dbReference>
<dbReference type="GO" id="GO:0005524">
    <property type="term" value="F:ATP binding"/>
    <property type="evidence" value="ECO:0007669"/>
    <property type="project" value="UniProtKB-UniRule"/>
</dbReference>
<dbReference type="PROSITE" id="PS00933">
    <property type="entry name" value="FGGY_KINASES_1"/>
    <property type="match status" value="1"/>
</dbReference>
<comment type="caution">
    <text evidence="9">Lacks conserved residue(s) required for the propagation of feature annotation.</text>
</comment>
<feature type="binding site" evidence="9">
    <location>
        <position position="17"/>
    </location>
    <ligand>
        <name>ADP</name>
        <dbReference type="ChEBI" id="CHEBI:456216"/>
    </ligand>
</feature>
<dbReference type="PANTHER" id="PTHR10196">
    <property type="entry name" value="SUGAR KINASE"/>
    <property type="match status" value="1"/>
</dbReference>
<evidence type="ECO:0000256" key="10">
    <source>
        <dbReference type="RuleBase" id="RU003733"/>
    </source>
</evidence>
<dbReference type="UniPathway" id="UPA00618">
    <property type="reaction ID" value="UER00672"/>
</dbReference>
<feature type="binding site" evidence="9">
    <location>
        <position position="88"/>
    </location>
    <ligand>
        <name>sn-glycerol 3-phosphate</name>
        <dbReference type="ChEBI" id="CHEBI:57597"/>
    </ligand>
</feature>
<comment type="function">
    <text evidence="9">Key enzyme in the regulation of glycerol uptake and metabolism. Catalyzes the phosphorylation of glycerol to yield sn-glycerol 3-phosphate.</text>
</comment>
<dbReference type="PROSITE" id="PS00445">
    <property type="entry name" value="FGGY_KINASES_2"/>
    <property type="match status" value="1"/>
</dbReference>
<evidence type="ECO:0000313" key="13">
    <source>
        <dbReference type="EMBL" id="ADI18895.1"/>
    </source>
</evidence>
<feature type="binding site" evidence="9">
    <location>
        <position position="18"/>
    </location>
    <ligand>
        <name>ATP</name>
        <dbReference type="ChEBI" id="CHEBI:30616"/>
    </ligand>
</feature>
<dbReference type="InterPro" id="IPR000577">
    <property type="entry name" value="Carb_kinase_FGGY"/>
</dbReference>
<evidence type="ECO:0000256" key="7">
    <source>
        <dbReference type="ARBA" id="ARBA00022840"/>
    </source>
</evidence>
<feature type="binding site" evidence="9">
    <location>
        <position position="314"/>
    </location>
    <ligand>
        <name>ATP</name>
        <dbReference type="ChEBI" id="CHEBI:30616"/>
    </ligand>
</feature>
<comment type="activity regulation">
    <text evidence="9">Inhibited by fructose 1,6-bisphosphate (FBP).</text>
</comment>
<dbReference type="GO" id="GO:0019563">
    <property type="term" value="P:glycerol catabolic process"/>
    <property type="evidence" value="ECO:0007669"/>
    <property type="project" value="UniProtKB-UniRule"/>
</dbReference>
<gene>
    <name evidence="9" type="primary">glpK</name>
</gene>
<keyword evidence="7 9" id="KW-0067">ATP-binding</keyword>
<keyword evidence="4 9" id="KW-0547">Nucleotide-binding</keyword>
<proteinExistence type="inferred from homology"/>
<keyword evidence="3 9" id="KW-0808">Transferase</keyword>
<feature type="binding site" evidence="9">
    <location>
        <position position="419"/>
    </location>
    <ligand>
        <name>ADP</name>
        <dbReference type="ChEBI" id="CHEBI:456216"/>
    </ligand>
</feature>
<feature type="binding site" evidence="9">
    <location>
        <position position="87"/>
    </location>
    <ligand>
        <name>glycerol</name>
        <dbReference type="ChEBI" id="CHEBI:17754"/>
    </ligand>
</feature>